<evidence type="ECO:0000256" key="3">
    <source>
        <dbReference type="ARBA" id="ARBA00008640"/>
    </source>
</evidence>
<keyword evidence="7 11" id="KW-1133">Transmembrane helix</keyword>
<evidence type="ECO:0000256" key="2">
    <source>
        <dbReference type="ARBA" id="ARBA00004653"/>
    </source>
</evidence>
<evidence type="ECO:0000313" key="13">
    <source>
        <dbReference type="EMBL" id="EIW77961.1"/>
    </source>
</evidence>
<dbReference type="KEGG" id="cput:CONPUDRAFT_109263"/>
<name>A0A5M3MH65_CONPW</name>
<dbReference type="Proteomes" id="UP000053558">
    <property type="component" value="Unassembled WGS sequence"/>
</dbReference>
<evidence type="ECO:0000256" key="8">
    <source>
        <dbReference type="ARBA" id="ARBA00023034"/>
    </source>
</evidence>
<dbReference type="PANTHER" id="PTHR47549:SF2">
    <property type="entry name" value="GOLGI APPARATUS MEMBRANE PROTEIN TVP38"/>
    <property type="match status" value="1"/>
</dbReference>
<feature type="transmembrane region" description="Helical" evidence="11">
    <location>
        <begin position="114"/>
        <end position="135"/>
    </location>
</feature>
<proteinExistence type="inferred from homology"/>
<protein>
    <recommendedName>
        <fullName evidence="4">Golgi apparatus membrane protein TVP38</fullName>
    </recommendedName>
    <alternativeName>
        <fullName evidence="5">Golgi apparatus membrane protein tvp38</fullName>
    </alternativeName>
</protein>
<evidence type="ECO:0000259" key="12">
    <source>
        <dbReference type="Pfam" id="PF09335"/>
    </source>
</evidence>
<feature type="transmembrane region" description="Helical" evidence="11">
    <location>
        <begin position="236"/>
        <end position="256"/>
    </location>
</feature>
<feature type="domain" description="VTT" evidence="12">
    <location>
        <begin position="109"/>
        <end position="223"/>
    </location>
</feature>
<dbReference type="GO" id="GO:0000139">
    <property type="term" value="C:Golgi membrane"/>
    <property type="evidence" value="ECO:0007669"/>
    <property type="project" value="UniProtKB-SubCell"/>
</dbReference>
<gene>
    <name evidence="13" type="ORF">CONPUDRAFT_109263</name>
</gene>
<keyword evidence="14" id="KW-1185">Reference proteome</keyword>
<dbReference type="InterPro" id="IPR051076">
    <property type="entry name" value="Golgi_membrane_TVP38/TMEM64"/>
</dbReference>
<evidence type="ECO:0000313" key="14">
    <source>
        <dbReference type="Proteomes" id="UP000053558"/>
    </source>
</evidence>
<dbReference type="PANTHER" id="PTHR47549">
    <property type="entry name" value="GOLGI APPARATUS MEMBRANE PROTEIN TVP38-RELATED"/>
    <property type="match status" value="1"/>
</dbReference>
<feature type="region of interest" description="Disordered" evidence="10">
    <location>
        <begin position="352"/>
        <end position="383"/>
    </location>
</feature>
<evidence type="ECO:0000256" key="4">
    <source>
        <dbReference type="ARBA" id="ARBA00013533"/>
    </source>
</evidence>
<dbReference type="Pfam" id="PF09335">
    <property type="entry name" value="VTT_dom"/>
    <property type="match status" value="1"/>
</dbReference>
<feature type="region of interest" description="Disordered" evidence="10">
    <location>
        <begin position="1"/>
        <end position="23"/>
    </location>
</feature>
<evidence type="ECO:0000256" key="9">
    <source>
        <dbReference type="ARBA" id="ARBA00023136"/>
    </source>
</evidence>
<evidence type="ECO:0000256" key="7">
    <source>
        <dbReference type="ARBA" id="ARBA00022989"/>
    </source>
</evidence>
<comment type="similarity">
    <text evidence="3">Belongs to the TVP38/TMEM64 family.</text>
</comment>
<organism evidence="13 14">
    <name type="scientific">Coniophora puteana (strain RWD-64-598)</name>
    <name type="common">Brown rot fungus</name>
    <dbReference type="NCBI Taxonomy" id="741705"/>
    <lineage>
        <taxon>Eukaryota</taxon>
        <taxon>Fungi</taxon>
        <taxon>Dikarya</taxon>
        <taxon>Basidiomycota</taxon>
        <taxon>Agaricomycotina</taxon>
        <taxon>Agaricomycetes</taxon>
        <taxon>Agaricomycetidae</taxon>
        <taxon>Boletales</taxon>
        <taxon>Coniophorineae</taxon>
        <taxon>Coniophoraceae</taxon>
        <taxon>Coniophora</taxon>
    </lineage>
</organism>
<evidence type="ECO:0000256" key="11">
    <source>
        <dbReference type="SAM" id="Phobius"/>
    </source>
</evidence>
<reference evidence="14" key="1">
    <citation type="journal article" date="2012" name="Science">
        <title>The Paleozoic origin of enzymatic lignin decomposition reconstructed from 31 fungal genomes.</title>
        <authorList>
            <person name="Floudas D."/>
            <person name="Binder M."/>
            <person name="Riley R."/>
            <person name="Barry K."/>
            <person name="Blanchette R.A."/>
            <person name="Henrissat B."/>
            <person name="Martinez A.T."/>
            <person name="Otillar R."/>
            <person name="Spatafora J.W."/>
            <person name="Yadav J.S."/>
            <person name="Aerts A."/>
            <person name="Benoit I."/>
            <person name="Boyd A."/>
            <person name="Carlson A."/>
            <person name="Copeland A."/>
            <person name="Coutinho P.M."/>
            <person name="de Vries R.P."/>
            <person name="Ferreira P."/>
            <person name="Findley K."/>
            <person name="Foster B."/>
            <person name="Gaskell J."/>
            <person name="Glotzer D."/>
            <person name="Gorecki P."/>
            <person name="Heitman J."/>
            <person name="Hesse C."/>
            <person name="Hori C."/>
            <person name="Igarashi K."/>
            <person name="Jurgens J.A."/>
            <person name="Kallen N."/>
            <person name="Kersten P."/>
            <person name="Kohler A."/>
            <person name="Kuees U."/>
            <person name="Kumar T.K.A."/>
            <person name="Kuo A."/>
            <person name="LaButti K."/>
            <person name="Larrondo L.F."/>
            <person name="Lindquist E."/>
            <person name="Ling A."/>
            <person name="Lombard V."/>
            <person name="Lucas S."/>
            <person name="Lundell T."/>
            <person name="Martin R."/>
            <person name="McLaughlin D.J."/>
            <person name="Morgenstern I."/>
            <person name="Morin E."/>
            <person name="Murat C."/>
            <person name="Nagy L.G."/>
            <person name="Nolan M."/>
            <person name="Ohm R.A."/>
            <person name="Patyshakuliyeva A."/>
            <person name="Rokas A."/>
            <person name="Ruiz-Duenas F.J."/>
            <person name="Sabat G."/>
            <person name="Salamov A."/>
            <person name="Samejima M."/>
            <person name="Schmutz J."/>
            <person name="Slot J.C."/>
            <person name="St John F."/>
            <person name="Stenlid J."/>
            <person name="Sun H."/>
            <person name="Sun S."/>
            <person name="Syed K."/>
            <person name="Tsang A."/>
            <person name="Wiebenga A."/>
            <person name="Young D."/>
            <person name="Pisabarro A."/>
            <person name="Eastwood D.C."/>
            <person name="Martin F."/>
            <person name="Cullen D."/>
            <person name="Grigoriev I.V."/>
            <person name="Hibbett D.S."/>
        </authorList>
    </citation>
    <scope>NUCLEOTIDE SEQUENCE [LARGE SCALE GENOMIC DNA]</scope>
    <source>
        <strain evidence="14">RWD-64-598 SS2</strain>
    </source>
</reference>
<evidence type="ECO:0000256" key="10">
    <source>
        <dbReference type="SAM" id="MobiDB-lite"/>
    </source>
</evidence>
<dbReference type="OrthoDB" id="166803at2759"/>
<feature type="transmembrane region" description="Helical" evidence="11">
    <location>
        <begin position="89"/>
        <end position="107"/>
    </location>
</feature>
<comment type="subcellular location">
    <subcellularLocation>
        <location evidence="2">Golgi apparatus membrane</location>
        <topology evidence="2">Multi-pass membrane protein</topology>
    </subcellularLocation>
</comment>
<feature type="region of interest" description="Disordered" evidence="10">
    <location>
        <begin position="439"/>
        <end position="556"/>
    </location>
</feature>
<evidence type="ECO:0000256" key="6">
    <source>
        <dbReference type="ARBA" id="ARBA00022692"/>
    </source>
</evidence>
<keyword evidence="6 11" id="KW-0812">Transmembrane</keyword>
<keyword evidence="8" id="KW-0333">Golgi apparatus</keyword>
<comment type="caution">
    <text evidence="13">The sequence shown here is derived from an EMBL/GenBank/DDBJ whole genome shotgun (WGS) entry which is preliminary data.</text>
</comment>
<dbReference type="AlphaFoldDB" id="A0A5M3MH65"/>
<comment type="function">
    <text evidence="1">Golgi membrane protein involved in vesicular trafficking and spindle migration.</text>
</comment>
<evidence type="ECO:0000256" key="5">
    <source>
        <dbReference type="ARBA" id="ARBA00020673"/>
    </source>
</evidence>
<accession>A0A5M3MH65</accession>
<dbReference type="InterPro" id="IPR032816">
    <property type="entry name" value="VTT_dom"/>
</dbReference>
<dbReference type="EMBL" id="JH711583">
    <property type="protein sequence ID" value="EIW77961.1"/>
    <property type="molecule type" value="Genomic_DNA"/>
</dbReference>
<sequence length="556" mass="58519">MGSGLGSRGRTPSPTPSEHASLQQKSAFPIMDRVKKIKAEPRILLKPRSIMWICIILVLIVLGALFYFYHTQIVHALQTPANKLKNLPGGWAIIIAIFFVISFPPLFGHEILAIVCGLVYGVWVGFAIVSAGTLIGELGNFYAFRYMCHARGEKWERERIDYGCIAGLVREGGFKIALIARYSAIPGHFTTAVFSTVGMSVWIFLMAAILSLPKQFVTVLIGTLMEANNPSTRDRIASDVVGVVTALVTVAAMWYINKEINRVKPAVIYARRKRRQAKLEASGSSSLGLSGSTLYQSGGLQSTTDFTGFSAGSGPGHAEQREQIVPLTSSFDAPPGGGFGHQQWDAQGRAVGYAGDPRFDPPGAAAASTVHAPQPQRAAVGPPSFPAPSNSLSVHATGRLGGQGQERQLSAETVRWENAVQPEAKGNYRLNSMSPVSVLDNPFGDDGEPSALPYAAPSGPPLPPPPQRFASPPPLSPSPRTGNTPKPYAAAAAVVPGSPRGKGGASAGGGGGYGFAAPQHSFGSGPGTAASPKPQKQAFSPPPGPPPGYQEDGGIR</sequence>
<dbReference type="GeneID" id="19198765"/>
<feature type="compositionally biased region" description="Polar residues" evidence="10">
    <location>
        <begin position="10"/>
        <end position="23"/>
    </location>
</feature>
<keyword evidence="9 11" id="KW-0472">Membrane</keyword>
<feature type="transmembrane region" description="Helical" evidence="11">
    <location>
        <begin position="201"/>
        <end position="224"/>
    </location>
</feature>
<dbReference type="OMA" id="SIMWICI"/>
<feature type="compositionally biased region" description="Gly residues" evidence="10">
    <location>
        <begin position="500"/>
        <end position="514"/>
    </location>
</feature>
<dbReference type="RefSeq" id="XP_007772250.1">
    <property type="nucleotide sequence ID" value="XM_007774060.1"/>
</dbReference>
<feature type="transmembrane region" description="Helical" evidence="11">
    <location>
        <begin position="50"/>
        <end position="69"/>
    </location>
</feature>
<feature type="compositionally biased region" description="Pro residues" evidence="10">
    <location>
        <begin position="458"/>
        <end position="477"/>
    </location>
</feature>
<evidence type="ECO:0000256" key="1">
    <source>
        <dbReference type="ARBA" id="ARBA00002978"/>
    </source>
</evidence>